<sequence length="185" mass="20223">MTKELQAQLRGLQHSLNEVMENLHAHGSQSRSRASEANTRTHGGGTRGGATPAAGESVQRRDRTSAPVSANVEIDDENHPLWMQVPREKSEEFEGELCLICQENQVDIAFVPCGHECCHLCFARYRNSLLVKAATSSTVTRRRAFIDPGDADAVVSSSATKASEPEGPLCFFCKAAIESARQLRK</sequence>
<evidence type="ECO:0000256" key="1">
    <source>
        <dbReference type="SAM" id="MobiDB-lite"/>
    </source>
</evidence>
<protein>
    <recommendedName>
        <fullName evidence="2">RING-type domain-containing protein</fullName>
    </recommendedName>
</protein>
<dbReference type="AlphaFoldDB" id="S9UPE3"/>
<proteinExistence type="predicted"/>
<gene>
    <name evidence="3" type="ORF">STCU_11166</name>
</gene>
<comment type="caution">
    <text evidence="3">The sequence shown here is derived from an EMBL/GenBank/DDBJ whole genome shotgun (WGS) entry which is preliminary data.</text>
</comment>
<feature type="domain" description="RING-type" evidence="2">
    <location>
        <begin position="98"/>
        <end position="173"/>
    </location>
</feature>
<organism evidence="3 4">
    <name type="scientific">Strigomonas culicis</name>
    <dbReference type="NCBI Taxonomy" id="28005"/>
    <lineage>
        <taxon>Eukaryota</taxon>
        <taxon>Discoba</taxon>
        <taxon>Euglenozoa</taxon>
        <taxon>Kinetoplastea</taxon>
        <taxon>Metakinetoplastina</taxon>
        <taxon>Trypanosomatida</taxon>
        <taxon>Trypanosomatidae</taxon>
        <taxon>Strigomonadinae</taxon>
        <taxon>Strigomonas</taxon>
    </lineage>
</organism>
<dbReference type="Gene3D" id="3.30.40.10">
    <property type="entry name" value="Zinc/RING finger domain, C3HC4 (zinc finger)"/>
    <property type="match status" value="1"/>
</dbReference>
<evidence type="ECO:0000313" key="4">
    <source>
        <dbReference type="Proteomes" id="UP000015354"/>
    </source>
</evidence>
<keyword evidence="4" id="KW-1185">Reference proteome</keyword>
<dbReference type="SUPFAM" id="SSF57850">
    <property type="entry name" value="RING/U-box"/>
    <property type="match status" value="1"/>
</dbReference>
<feature type="compositionally biased region" description="Polar residues" evidence="1">
    <location>
        <begin position="27"/>
        <end position="36"/>
    </location>
</feature>
<dbReference type="SMART" id="SM00184">
    <property type="entry name" value="RING"/>
    <property type="match status" value="1"/>
</dbReference>
<dbReference type="InterPro" id="IPR013083">
    <property type="entry name" value="Znf_RING/FYVE/PHD"/>
</dbReference>
<evidence type="ECO:0000313" key="3">
    <source>
        <dbReference type="EMBL" id="EPY16531.1"/>
    </source>
</evidence>
<dbReference type="Proteomes" id="UP000015354">
    <property type="component" value="Unassembled WGS sequence"/>
</dbReference>
<evidence type="ECO:0000259" key="2">
    <source>
        <dbReference type="SMART" id="SM00184"/>
    </source>
</evidence>
<accession>S9UPE3</accession>
<dbReference type="EMBL" id="ATMH01011073">
    <property type="protein sequence ID" value="EPY16531.1"/>
    <property type="molecule type" value="Genomic_DNA"/>
</dbReference>
<name>S9UPE3_9TRYP</name>
<feature type="region of interest" description="Disordered" evidence="1">
    <location>
        <begin position="24"/>
        <end position="72"/>
    </location>
</feature>
<dbReference type="InterPro" id="IPR001841">
    <property type="entry name" value="Znf_RING"/>
</dbReference>
<dbReference type="OrthoDB" id="258495at2759"/>
<dbReference type="Pfam" id="PF13920">
    <property type="entry name" value="zf-C3HC4_3"/>
    <property type="match status" value="1"/>
</dbReference>
<reference evidence="3 4" key="1">
    <citation type="journal article" date="2013" name="PLoS ONE">
        <title>Predicting the Proteins of Angomonas deanei, Strigomonas culicis and Their Respective Endosymbionts Reveals New Aspects of the Trypanosomatidae Family.</title>
        <authorList>
            <person name="Motta M.C."/>
            <person name="Martins A.C."/>
            <person name="de Souza S.S."/>
            <person name="Catta-Preta C.M."/>
            <person name="Silva R."/>
            <person name="Klein C.C."/>
            <person name="de Almeida L.G."/>
            <person name="de Lima Cunha O."/>
            <person name="Ciapina L.P."/>
            <person name="Brocchi M."/>
            <person name="Colabardini A.C."/>
            <person name="de Araujo Lima B."/>
            <person name="Machado C.R."/>
            <person name="de Almeida Soares C.M."/>
            <person name="Probst C.M."/>
            <person name="de Menezes C.B."/>
            <person name="Thompson C.E."/>
            <person name="Bartholomeu D.C."/>
            <person name="Gradia D.F."/>
            <person name="Pavoni D.P."/>
            <person name="Grisard E.C."/>
            <person name="Fantinatti-Garboggini F."/>
            <person name="Marchini F.K."/>
            <person name="Rodrigues-Luiz G.F."/>
            <person name="Wagner G."/>
            <person name="Goldman G.H."/>
            <person name="Fietto J.L."/>
            <person name="Elias M.C."/>
            <person name="Goldman M.H."/>
            <person name="Sagot M.F."/>
            <person name="Pereira M."/>
            <person name="Stoco P.H."/>
            <person name="de Mendonca-Neto R.P."/>
            <person name="Teixeira S.M."/>
            <person name="Maciel T.E."/>
            <person name="de Oliveira Mendes T.A."/>
            <person name="Urmenyi T.P."/>
            <person name="de Souza W."/>
            <person name="Schenkman S."/>
            <person name="de Vasconcelos A.T."/>
        </authorList>
    </citation>
    <scope>NUCLEOTIDE SEQUENCE [LARGE SCALE GENOMIC DNA]</scope>
</reference>